<proteinExistence type="predicted"/>
<sequence>MTTSSTTEERGLHLTIDDASADGIAGSVYRELRAAICDFRLEPNQRLVQNNLADQLGISRTPVRDALMRLAQEGLVHPSPQRGGYLVSEFTAREVLDIYDVRLALEPLAASQAAEHHSLVDIAMLREINSKIASQAEMPGDDTFELNREFHALLISRSENVIIRRMLEQLWSMPSALRMYNLQMVADHDPKSMVREHELIIAALETGDRASVAEAVRSHIEKARAEAVEHVERSGL</sequence>
<dbReference type="Gene3D" id="1.20.120.530">
    <property type="entry name" value="GntR ligand-binding domain-like"/>
    <property type="match status" value="1"/>
</dbReference>
<dbReference type="SUPFAM" id="SSF46785">
    <property type="entry name" value="Winged helix' DNA-binding domain"/>
    <property type="match status" value="1"/>
</dbReference>
<dbReference type="InterPro" id="IPR036390">
    <property type="entry name" value="WH_DNA-bd_sf"/>
</dbReference>
<dbReference type="PRINTS" id="PR00035">
    <property type="entry name" value="HTHGNTR"/>
</dbReference>
<dbReference type="GO" id="GO:0003677">
    <property type="term" value="F:DNA binding"/>
    <property type="evidence" value="ECO:0007669"/>
    <property type="project" value="UniProtKB-KW"/>
</dbReference>
<dbReference type="InterPro" id="IPR000524">
    <property type="entry name" value="Tscrpt_reg_HTH_GntR"/>
</dbReference>
<dbReference type="Gene3D" id="1.10.10.10">
    <property type="entry name" value="Winged helix-like DNA-binding domain superfamily/Winged helix DNA-binding domain"/>
    <property type="match status" value="1"/>
</dbReference>
<evidence type="ECO:0000313" key="5">
    <source>
        <dbReference type="EMBL" id="CAB4337899.1"/>
    </source>
</evidence>
<dbReference type="Pfam" id="PF07729">
    <property type="entry name" value="FCD"/>
    <property type="match status" value="1"/>
</dbReference>
<evidence type="ECO:0000256" key="1">
    <source>
        <dbReference type="ARBA" id="ARBA00023015"/>
    </source>
</evidence>
<keyword evidence="1" id="KW-0805">Transcription regulation</keyword>
<keyword evidence="2" id="KW-0238">DNA-binding</keyword>
<gene>
    <name evidence="5" type="ORF">UFOPK3522_00330</name>
</gene>
<dbReference type="EMBL" id="CAESAO010000016">
    <property type="protein sequence ID" value="CAB4337899.1"/>
    <property type="molecule type" value="Genomic_DNA"/>
</dbReference>
<evidence type="ECO:0000256" key="2">
    <source>
        <dbReference type="ARBA" id="ARBA00023125"/>
    </source>
</evidence>
<reference evidence="5" key="1">
    <citation type="submission" date="2020-05" db="EMBL/GenBank/DDBJ databases">
        <authorList>
            <person name="Chiriac C."/>
            <person name="Salcher M."/>
            <person name="Ghai R."/>
            <person name="Kavagutti S V."/>
        </authorList>
    </citation>
    <scope>NUCLEOTIDE SEQUENCE</scope>
</reference>
<dbReference type="CDD" id="cd07377">
    <property type="entry name" value="WHTH_GntR"/>
    <property type="match status" value="1"/>
</dbReference>
<evidence type="ECO:0000256" key="3">
    <source>
        <dbReference type="ARBA" id="ARBA00023163"/>
    </source>
</evidence>
<dbReference type="PANTHER" id="PTHR43537:SF24">
    <property type="entry name" value="GLUCONATE OPERON TRANSCRIPTIONAL REPRESSOR"/>
    <property type="match status" value="1"/>
</dbReference>
<dbReference type="PROSITE" id="PS50949">
    <property type="entry name" value="HTH_GNTR"/>
    <property type="match status" value="1"/>
</dbReference>
<feature type="domain" description="HTH gntR-type" evidence="4">
    <location>
        <begin position="22"/>
        <end position="90"/>
    </location>
</feature>
<dbReference type="GO" id="GO:0003700">
    <property type="term" value="F:DNA-binding transcription factor activity"/>
    <property type="evidence" value="ECO:0007669"/>
    <property type="project" value="InterPro"/>
</dbReference>
<evidence type="ECO:0000259" key="4">
    <source>
        <dbReference type="PROSITE" id="PS50949"/>
    </source>
</evidence>
<dbReference type="SMART" id="SM00895">
    <property type="entry name" value="FCD"/>
    <property type="match status" value="1"/>
</dbReference>
<dbReference type="AlphaFoldDB" id="A0A6J5ZBF8"/>
<dbReference type="SMART" id="SM00345">
    <property type="entry name" value="HTH_GNTR"/>
    <property type="match status" value="1"/>
</dbReference>
<dbReference type="InterPro" id="IPR008920">
    <property type="entry name" value="TF_FadR/GntR_C"/>
</dbReference>
<keyword evidence="3" id="KW-0804">Transcription</keyword>
<organism evidence="5">
    <name type="scientific">freshwater metagenome</name>
    <dbReference type="NCBI Taxonomy" id="449393"/>
    <lineage>
        <taxon>unclassified sequences</taxon>
        <taxon>metagenomes</taxon>
        <taxon>ecological metagenomes</taxon>
    </lineage>
</organism>
<dbReference type="PANTHER" id="PTHR43537">
    <property type="entry name" value="TRANSCRIPTIONAL REGULATOR, GNTR FAMILY"/>
    <property type="match status" value="1"/>
</dbReference>
<accession>A0A6J5ZBF8</accession>
<dbReference type="InterPro" id="IPR036388">
    <property type="entry name" value="WH-like_DNA-bd_sf"/>
</dbReference>
<dbReference type="SUPFAM" id="SSF48008">
    <property type="entry name" value="GntR ligand-binding domain-like"/>
    <property type="match status" value="1"/>
</dbReference>
<protein>
    <submittedName>
        <fullName evidence="5">Unannotated protein</fullName>
    </submittedName>
</protein>
<name>A0A6J5ZBF8_9ZZZZ</name>
<dbReference type="InterPro" id="IPR011711">
    <property type="entry name" value="GntR_C"/>
</dbReference>
<dbReference type="Pfam" id="PF00392">
    <property type="entry name" value="GntR"/>
    <property type="match status" value="1"/>
</dbReference>